<dbReference type="Proteomes" id="UP001189429">
    <property type="component" value="Unassembled WGS sequence"/>
</dbReference>
<evidence type="ECO:0000313" key="7">
    <source>
        <dbReference type="Proteomes" id="UP001189429"/>
    </source>
</evidence>
<dbReference type="InterPro" id="IPR033121">
    <property type="entry name" value="PEPTIDASE_A1"/>
</dbReference>
<keyword evidence="4" id="KW-0378">Hydrolase</keyword>
<dbReference type="PANTHER" id="PTHR47966">
    <property type="entry name" value="BETA-SITE APP-CLEAVING ENZYME, ISOFORM A-RELATED"/>
    <property type="match status" value="1"/>
</dbReference>
<dbReference type="Gene3D" id="2.40.70.10">
    <property type="entry name" value="Acid Proteases"/>
    <property type="match status" value="2"/>
</dbReference>
<dbReference type="SUPFAM" id="SSF50630">
    <property type="entry name" value="Acid proteases"/>
    <property type="match status" value="1"/>
</dbReference>
<feature type="domain" description="Peptidase A1" evidence="5">
    <location>
        <begin position="135"/>
        <end position="287"/>
    </location>
</feature>
<evidence type="ECO:0000256" key="2">
    <source>
        <dbReference type="ARBA" id="ARBA00022670"/>
    </source>
</evidence>
<name>A0ABN9RYU8_9DINO</name>
<evidence type="ECO:0000256" key="1">
    <source>
        <dbReference type="ARBA" id="ARBA00007447"/>
    </source>
</evidence>
<dbReference type="PANTHER" id="PTHR47966:SF51">
    <property type="entry name" value="BETA-SITE APP-CLEAVING ENZYME, ISOFORM A-RELATED"/>
    <property type="match status" value="1"/>
</dbReference>
<dbReference type="InterPro" id="IPR021109">
    <property type="entry name" value="Peptidase_aspartic_dom_sf"/>
</dbReference>
<keyword evidence="7" id="KW-1185">Reference proteome</keyword>
<organism evidence="6 7">
    <name type="scientific">Prorocentrum cordatum</name>
    <dbReference type="NCBI Taxonomy" id="2364126"/>
    <lineage>
        <taxon>Eukaryota</taxon>
        <taxon>Sar</taxon>
        <taxon>Alveolata</taxon>
        <taxon>Dinophyceae</taxon>
        <taxon>Prorocentrales</taxon>
        <taxon>Prorocentraceae</taxon>
        <taxon>Prorocentrum</taxon>
    </lineage>
</organism>
<accession>A0ABN9RYU8</accession>
<dbReference type="EMBL" id="CAUYUJ010008369">
    <property type="protein sequence ID" value="CAK0823729.1"/>
    <property type="molecule type" value="Genomic_DNA"/>
</dbReference>
<evidence type="ECO:0000259" key="5">
    <source>
        <dbReference type="Pfam" id="PF00026"/>
    </source>
</evidence>
<sequence length="351" mass="37357">MDTGSFDLVGFRKRDCRGCGPAASVLLCSAPSCTVGGGEEKCLEYGSGTTCGDRRPAAADVSIGPLTSSGQRFLLGHSANMPVMSTARFQAIVGLGVPQKGELLPGLGARYFSVCLPSVDDGKIVWNDDAPGSGFAHLHVVASRFWGVKMTGAHLKGPRGSRNVGCSPSCGAILDTGTSLIGVPSSTFRLMSRGMAELGESCDKIDTLPSLHFRLGGEDFVLPPTAFVGYFTQKTIPWLPSWLPQPVLLRCELLMVDMGELQTSLGSAWILGMPFFRHYYTTFDLGARGGTDVNRMMVHTAPTGGSCVPGDVAREREQRLMTVDPHKLRMPRWVAGAAARPGAGNSTELLF</sequence>
<dbReference type="InterPro" id="IPR034164">
    <property type="entry name" value="Pepsin-like_dom"/>
</dbReference>
<reference evidence="6" key="1">
    <citation type="submission" date="2023-10" db="EMBL/GenBank/DDBJ databases">
        <authorList>
            <person name="Chen Y."/>
            <person name="Shah S."/>
            <person name="Dougan E. K."/>
            <person name="Thang M."/>
            <person name="Chan C."/>
        </authorList>
    </citation>
    <scope>NUCLEOTIDE SEQUENCE [LARGE SCALE GENOMIC DNA]</scope>
</reference>
<dbReference type="Pfam" id="PF00026">
    <property type="entry name" value="Asp"/>
    <property type="match status" value="1"/>
</dbReference>
<evidence type="ECO:0000313" key="6">
    <source>
        <dbReference type="EMBL" id="CAK0823729.1"/>
    </source>
</evidence>
<keyword evidence="3" id="KW-0064">Aspartyl protease</keyword>
<comment type="similarity">
    <text evidence="1">Belongs to the peptidase A1 family.</text>
</comment>
<evidence type="ECO:0000256" key="4">
    <source>
        <dbReference type="ARBA" id="ARBA00022801"/>
    </source>
</evidence>
<evidence type="ECO:0000256" key="3">
    <source>
        <dbReference type="ARBA" id="ARBA00022750"/>
    </source>
</evidence>
<comment type="caution">
    <text evidence="6">The sequence shown here is derived from an EMBL/GenBank/DDBJ whole genome shotgun (WGS) entry which is preliminary data.</text>
</comment>
<dbReference type="CDD" id="cd05471">
    <property type="entry name" value="pepsin_like"/>
    <property type="match status" value="1"/>
</dbReference>
<protein>
    <recommendedName>
        <fullName evidence="5">Peptidase A1 domain-containing protein</fullName>
    </recommendedName>
</protein>
<keyword evidence="2" id="KW-0645">Protease</keyword>
<dbReference type="PRINTS" id="PR00792">
    <property type="entry name" value="PEPSIN"/>
</dbReference>
<proteinExistence type="inferred from homology"/>
<gene>
    <name evidence="6" type="ORF">PCOR1329_LOCUS24343</name>
</gene>
<dbReference type="InterPro" id="IPR001461">
    <property type="entry name" value="Aspartic_peptidase_A1"/>
</dbReference>